<dbReference type="KEGG" id="bado:BBMN23_0426"/>
<proteinExistence type="predicted"/>
<name>A0A0B5BFA8_BIFAD</name>
<evidence type="ECO:0000313" key="2">
    <source>
        <dbReference type="Proteomes" id="UP000285262"/>
    </source>
</evidence>
<gene>
    <name evidence="1" type="ORF">DW072_00140</name>
</gene>
<accession>A0A0B5BFA8</accession>
<reference evidence="1 2" key="1">
    <citation type="submission" date="2018-08" db="EMBL/GenBank/DDBJ databases">
        <title>A genome reference for cultivated species of the human gut microbiota.</title>
        <authorList>
            <person name="Zou Y."/>
            <person name="Xue W."/>
            <person name="Luo G."/>
        </authorList>
    </citation>
    <scope>NUCLEOTIDE SEQUENCE [LARGE SCALE GENOMIC DNA]</scope>
    <source>
        <strain evidence="1 2">AF45-19</strain>
    </source>
</reference>
<dbReference type="Proteomes" id="UP000285262">
    <property type="component" value="Unassembled WGS sequence"/>
</dbReference>
<organism evidence="1 2">
    <name type="scientific">Bifidobacterium adolescentis</name>
    <dbReference type="NCBI Taxonomy" id="1680"/>
    <lineage>
        <taxon>Bacteria</taxon>
        <taxon>Bacillati</taxon>
        <taxon>Actinomycetota</taxon>
        <taxon>Actinomycetes</taxon>
        <taxon>Bifidobacteriales</taxon>
        <taxon>Bifidobacteriaceae</taxon>
        <taxon>Bifidobacterium</taxon>
    </lineage>
</organism>
<evidence type="ECO:0000313" key="1">
    <source>
        <dbReference type="EMBL" id="RHK27220.1"/>
    </source>
</evidence>
<dbReference type="AlphaFoldDB" id="A0A0B5BFA8"/>
<comment type="caution">
    <text evidence="1">The sequence shown here is derived from an EMBL/GenBank/DDBJ whole genome shotgun (WGS) entry which is preliminary data.</text>
</comment>
<dbReference type="SUPFAM" id="SSF48452">
    <property type="entry name" value="TPR-like"/>
    <property type="match status" value="1"/>
</dbReference>
<dbReference type="RefSeq" id="WP_039774837.1">
    <property type="nucleotide sequence ID" value="NZ_CP010437.1"/>
</dbReference>
<dbReference type="InterPro" id="IPR011990">
    <property type="entry name" value="TPR-like_helical_dom_sf"/>
</dbReference>
<protein>
    <submittedName>
        <fullName evidence="1">Uncharacterized protein</fullName>
    </submittedName>
</protein>
<dbReference type="EMBL" id="QRNG01000001">
    <property type="protein sequence ID" value="RHK27220.1"/>
    <property type="molecule type" value="Genomic_DNA"/>
</dbReference>
<sequence>MGSTTIAALIIIAVHLLVCMTLCLLHHVGVLKVDGLLLPFMALIPLWGPLSVALMHSRAVLRGGRRIPAGLQELKVEDREQRNILVDDRTDYANTVPLEEALIVDNPRQRRNLMLSILNENPGQYANLLSQARLNEDVEVVHYAATAMAQISAKEDIALQQRMEEYERNRDSDEALDRYREALEHYLKSSMEQGYARTLQMRRYADLLAEQLKRHNDYRTVCSLAKTQMDLGSFDAASRTIEAALSAWPRQGDVWLMKLRLEAARHDGEAVQRTVRHIKDDHIYLGGRGHDILRFWLGDKEAGRA</sequence>